<dbReference type="InterPro" id="IPR029058">
    <property type="entry name" value="AB_hydrolase_fold"/>
</dbReference>
<proteinExistence type="inferred from homology"/>
<name>A0A6N8J0N1_9BURK</name>
<dbReference type="Gene3D" id="3.40.50.1820">
    <property type="entry name" value="alpha/beta hydrolase"/>
    <property type="match status" value="1"/>
</dbReference>
<dbReference type="InterPro" id="IPR017896">
    <property type="entry name" value="4Fe4S_Fe-S-bd"/>
</dbReference>
<evidence type="ECO:0000313" key="10">
    <source>
        <dbReference type="Proteomes" id="UP000469385"/>
    </source>
</evidence>
<evidence type="ECO:0000256" key="4">
    <source>
        <dbReference type="ARBA" id="ARBA00022827"/>
    </source>
</evidence>
<evidence type="ECO:0000256" key="7">
    <source>
        <dbReference type="SAM" id="Phobius"/>
    </source>
</evidence>
<dbReference type="SUPFAM" id="SSF56300">
    <property type="entry name" value="Metallo-dependent phosphatases"/>
    <property type="match status" value="1"/>
</dbReference>
<evidence type="ECO:0000256" key="6">
    <source>
        <dbReference type="SAM" id="MobiDB-lite"/>
    </source>
</evidence>
<dbReference type="PANTHER" id="PTHR47470">
    <property type="entry name" value="CHOLESTEROL OXIDASE"/>
    <property type="match status" value="1"/>
</dbReference>
<dbReference type="InterPro" id="IPR038607">
    <property type="entry name" value="PhoD-like_sf"/>
</dbReference>
<dbReference type="Gene3D" id="3.60.21.70">
    <property type="entry name" value="PhoD-like phosphatase"/>
    <property type="match status" value="1"/>
</dbReference>
<comment type="similarity">
    <text evidence="2">Belongs to the GMC oxidoreductase family.</text>
</comment>
<dbReference type="GO" id="GO:0050660">
    <property type="term" value="F:flavin adenine dinucleotide binding"/>
    <property type="evidence" value="ECO:0007669"/>
    <property type="project" value="InterPro"/>
</dbReference>
<keyword evidence="4" id="KW-0274">FAD</keyword>
<gene>
    <name evidence="9" type="ORF">GON04_23270</name>
</gene>
<dbReference type="SUPFAM" id="SSF53474">
    <property type="entry name" value="alpha/beta-Hydrolases"/>
    <property type="match status" value="1"/>
</dbReference>
<dbReference type="Pfam" id="PF00732">
    <property type="entry name" value="GMC_oxred_N"/>
    <property type="match status" value="1"/>
</dbReference>
<dbReference type="Pfam" id="PF09423">
    <property type="entry name" value="PhoD"/>
    <property type="match status" value="1"/>
</dbReference>
<dbReference type="Proteomes" id="UP000469385">
    <property type="component" value="Unassembled WGS sequence"/>
</dbReference>
<organism evidence="9 10">
    <name type="scientific">Ramlibacter pinisoli</name>
    <dbReference type="NCBI Taxonomy" id="2682844"/>
    <lineage>
        <taxon>Bacteria</taxon>
        <taxon>Pseudomonadati</taxon>
        <taxon>Pseudomonadota</taxon>
        <taxon>Betaproteobacteria</taxon>
        <taxon>Burkholderiales</taxon>
        <taxon>Comamonadaceae</taxon>
        <taxon>Ramlibacter</taxon>
    </lineage>
</organism>
<comment type="cofactor">
    <cofactor evidence="1">
        <name>FAD</name>
        <dbReference type="ChEBI" id="CHEBI:57692"/>
    </cofactor>
</comment>
<keyword evidence="5" id="KW-0560">Oxidoreductase</keyword>
<evidence type="ECO:0000256" key="3">
    <source>
        <dbReference type="ARBA" id="ARBA00022630"/>
    </source>
</evidence>
<dbReference type="Pfam" id="PF13450">
    <property type="entry name" value="NAD_binding_8"/>
    <property type="match status" value="1"/>
</dbReference>
<keyword evidence="7" id="KW-0812">Transmembrane</keyword>
<accession>A0A6N8J0N1</accession>
<reference evidence="9 10" key="1">
    <citation type="submission" date="2019-12" db="EMBL/GenBank/DDBJ databases">
        <authorList>
            <person name="Huq M.A."/>
        </authorList>
    </citation>
    <scope>NUCLEOTIDE SEQUENCE [LARGE SCALE GENOMIC DNA]</scope>
    <source>
        <strain evidence="9 10">MAH-25</strain>
    </source>
</reference>
<dbReference type="PROSITE" id="PS51379">
    <property type="entry name" value="4FE4S_FER_2"/>
    <property type="match status" value="1"/>
</dbReference>
<evidence type="ECO:0000256" key="2">
    <source>
        <dbReference type="ARBA" id="ARBA00010790"/>
    </source>
</evidence>
<evidence type="ECO:0000259" key="8">
    <source>
        <dbReference type="PROSITE" id="PS51379"/>
    </source>
</evidence>
<protein>
    <submittedName>
        <fullName evidence="9">FAD-binding protein</fullName>
    </submittedName>
</protein>
<evidence type="ECO:0000313" key="9">
    <source>
        <dbReference type="EMBL" id="MVQ32395.1"/>
    </source>
</evidence>
<dbReference type="SUPFAM" id="SSF51905">
    <property type="entry name" value="FAD/NAD(P)-binding domain"/>
    <property type="match status" value="1"/>
</dbReference>
<dbReference type="Gene3D" id="3.50.50.60">
    <property type="entry name" value="FAD/NAD(P)-binding domain"/>
    <property type="match status" value="3"/>
</dbReference>
<dbReference type="InterPro" id="IPR052542">
    <property type="entry name" value="Cholesterol_Oxidase"/>
</dbReference>
<dbReference type="PANTHER" id="PTHR47470:SF1">
    <property type="entry name" value="FAD-DEPENDENT OXIDOREDUCTASE 2 FAD BINDING DOMAIN-CONTAINING PROTEIN"/>
    <property type="match status" value="1"/>
</dbReference>
<dbReference type="InterPro" id="IPR000172">
    <property type="entry name" value="GMC_OxRdtase_N"/>
</dbReference>
<dbReference type="InterPro" id="IPR029052">
    <property type="entry name" value="Metallo-depent_PP-like"/>
</dbReference>
<keyword evidence="10" id="KW-1185">Reference proteome</keyword>
<dbReference type="GO" id="GO:0016614">
    <property type="term" value="F:oxidoreductase activity, acting on CH-OH group of donors"/>
    <property type="evidence" value="ECO:0007669"/>
    <property type="project" value="InterPro"/>
</dbReference>
<feature type="transmembrane region" description="Helical" evidence="7">
    <location>
        <begin position="811"/>
        <end position="840"/>
    </location>
</feature>
<evidence type="ECO:0000256" key="1">
    <source>
        <dbReference type="ARBA" id="ARBA00001974"/>
    </source>
</evidence>
<feature type="region of interest" description="Disordered" evidence="6">
    <location>
        <begin position="645"/>
        <end position="668"/>
    </location>
</feature>
<keyword evidence="3" id="KW-0285">Flavoprotein</keyword>
<feature type="domain" description="4Fe-4S ferredoxin-type" evidence="8">
    <location>
        <begin position="212"/>
        <end position="243"/>
    </location>
</feature>
<evidence type="ECO:0000256" key="5">
    <source>
        <dbReference type="ARBA" id="ARBA00023002"/>
    </source>
</evidence>
<keyword evidence="7" id="KW-1133">Transmembrane helix</keyword>
<dbReference type="InterPro" id="IPR036188">
    <property type="entry name" value="FAD/NAD-bd_sf"/>
</dbReference>
<feature type="transmembrane region" description="Helical" evidence="7">
    <location>
        <begin position="773"/>
        <end position="799"/>
    </location>
</feature>
<dbReference type="EMBL" id="WSEL01000009">
    <property type="protein sequence ID" value="MVQ32395.1"/>
    <property type="molecule type" value="Genomic_DNA"/>
</dbReference>
<keyword evidence="7" id="KW-0472">Membrane</keyword>
<sequence length="2056" mass="224001">MECALPTETRDGATASAPSQTPLSITWRDWLERSGWKAGTASPHAFDAIVVGSGYGGSVAALRLAQKGYRTLLLERGSEYLPGDFPNDFSLVPKAMRVNMPGQGLPVGRASGLVETHVGLGMVAITGNGLGGTSLINAGVVMEPDHDVFSQPAWPAPIRQAEAGGLGPFFALARHHLDVHEWDASLPGGGVLHKTSALKRFARVVGAEADPVAVTIDPDRCVRCGDCASGCNVPGAKRSLAATYLQQALDTGLVQIVTQAEVYRFDRVRSPGAADPSWQVHVFSTDAQHHFTAPREVFADAQPAATHRTLAAPLLFLCAGTLGTTQLMQRSQARSGGDLPLRFSPTLGTRVSGNGDSLSWLVDEPEVVASLGRGEAGVEEWQRARKLGAGKFRPAGIVGPTITAKVDLRDRDQPLDQRLVLEDGAVPRAIAQLYRELLASAHGLRQLDGWWPRRLRHPGAAQEDPLAASEGRAQQAQVLLAMGHDGSPARLVWMDGDDRAAPWLPEPDTLETYKRQQALFDRFGLRHVHSPLWRALPESAAKLMSGPKPPQTVTTVHPLGGCAMADSPAEGVVDDLGRVWAQDPGQFGRAPAGIGPVHTGEQPNVDEPQVYRGLYVLDGSIVPTSLGCNPLLTITALAERALHAVEKKPQHSQPGEPARSQPRPAEAFPSRDIPIDATLHEVLVARDVRVAGPLACLLEGDRGSGRLEADFLSADLAGDMAGADHAMKVKATLSLGTVANAEPGEVRVRYQCVGGGSFMPLPAGRWSSGPVHFAWAMAQLAFLVIGGMVAAGAVACAGWEALHAQWSPKGMALAVSAPLLLALLAIVLPMGRALLTWFVLRGRRDIAEKWKARRESGQGGMGAMDLWQWGKSLAQQMVHAAEVRVMRYRIEMDLDPALPAGDMPRKVTLLATKTVMYRASLRQVWDWWRKHEQRRDDGTVEPVPIRPTVWEQVMDAQVQVVAPGGGVIARGTFRMGFENLTSSGLSAARQHAKGALELGRNGDTTTGLMVAMGYPLLFVRYMLKTRLLDFRLPTYSRRPRPDVAPASETALRVDGQLVEPVLYWVKVDRGTSSSDRGEESTAPLRLQLRQYRQRREGAAVAPEVIPGTWMGRPVARAKAILLLHAFGQSGLTFTFKTDAIRENLAEHLYRQGHEVWILESRMSTRSGYAQDPGTVDQIAAHDIPCAVRAILEQLGKDLAGDARLAGRALQISAFAQCIGAAALWMSLLSGRLSHDPRPSAGDRSLAPRLPVLSHAVFSQVHPWIVGGRTTQAKTWVPALLRALGRRAVVPFAVRGPQDGMFAQWMDRLFASMPAPAAESRRPDGSDDGAATCRRIRFIEAPLFRHENIGPGTLEQMNLLFGDANLRLFAQARRFVDRERLVDEDGVDCYITDEAIQRHLAFPIQLLHGEQNELFDISSVHRSFERLGDFHPQWQQAFCRPADTAPPQPIVAPGYGHLDVLIGNRAAHEVFPRLSAFLRACLDRPHHDFQPPSPTGWVARAPRLGPFLGWLRDDGQGARLRMSFLLEDHAADGPGQPCPPVVLRRQRSGAGGFTRWALGLTWHVHEVVSEPQGQPGAEKVALRFAWADVPLPTDFSGDDEWEVLSLHRSWYRRPGTLPDACPGDGVLDRWLAGMGHRPSAEQVLPSVSLGPHDLSRARFKVPALSVQTLPPASEVTFAAACCRYPGLGIDQERVNQTLDEFLRTDVRRDEVAFAMLLGDQIYADATAGLVDPTSPLERYYDRHMAAFDRDGLGRLAAAMPVYMTPDDHEWADNFPAGSPLVKERWPQWNPRTGFARREHGAFRVAGKAITAFQRLTSPRHDRLRAQGDRDHYEFEHGCARFYVQDVRYSRQRNRGKIVGDDFLASLRAWLTQPQARSHLNVIACGSVILPGLRPDSDPASPGAIDTWQYAPAQRQAMLALLVDLVPGNFLLLSGDYHVSGAAQLESAGKVVGHAVVAPPLYAPLPYANSTPGTVFLDEQVDLPGRAPLVLRTLPGGEFLRGSGLGTVTVTRDDAGPGLVFQRKLWVWERGEALESVCRMPLLPQEAAERRGLLPTAV</sequence>
<dbReference type="InterPro" id="IPR018946">
    <property type="entry name" value="PhoD-like_MPP"/>
</dbReference>
<feature type="region of interest" description="Disordered" evidence="6">
    <location>
        <begin position="1"/>
        <end position="20"/>
    </location>
</feature>
<comment type="caution">
    <text evidence="9">The sequence shown here is derived from an EMBL/GenBank/DDBJ whole genome shotgun (WGS) entry which is preliminary data.</text>
</comment>